<accession>A0A0F9CI61</accession>
<dbReference type="EMBL" id="LAZR01044142">
    <property type="protein sequence ID" value="KKL05381.1"/>
    <property type="molecule type" value="Genomic_DNA"/>
</dbReference>
<dbReference type="AlphaFoldDB" id="A0A0F9CI61"/>
<name>A0A0F9CI61_9ZZZZ</name>
<organism evidence="1">
    <name type="scientific">marine sediment metagenome</name>
    <dbReference type="NCBI Taxonomy" id="412755"/>
    <lineage>
        <taxon>unclassified sequences</taxon>
        <taxon>metagenomes</taxon>
        <taxon>ecological metagenomes</taxon>
    </lineage>
</organism>
<reference evidence="1" key="1">
    <citation type="journal article" date="2015" name="Nature">
        <title>Complex archaea that bridge the gap between prokaryotes and eukaryotes.</title>
        <authorList>
            <person name="Spang A."/>
            <person name="Saw J.H."/>
            <person name="Jorgensen S.L."/>
            <person name="Zaremba-Niedzwiedzka K."/>
            <person name="Martijn J."/>
            <person name="Lind A.E."/>
            <person name="van Eijk R."/>
            <person name="Schleper C."/>
            <person name="Guy L."/>
            <person name="Ettema T.J."/>
        </authorList>
    </citation>
    <scope>NUCLEOTIDE SEQUENCE</scope>
</reference>
<comment type="caution">
    <text evidence="1">The sequence shown here is derived from an EMBL/GenBank/DDBJ whole genome shotgun (WGS) entry which is preliminary data.</text>
</comment>
<gene>
    <name evidence="1" type="ORF">LCGC14_2606610</name>
</gene>
<protein>
    <submittedName>
        <fullName evidence="1">Uncharacterized protein</fullName>
    </submittedName>
</protein>
<proteinExistence type="predicted"/>
<evidence type="ECO:0000313" key="1">
    <source>
        <dbReference type="EMBL" id="KKL05381.1"/>
    </source>
</evidence>
<sequence length="136" mass="15090">MADEKKQRIWRDGGWGGYIDRARHREGMDAAEVVDNAFADCVACGQSVGHEDLAHGYCTVEDSADPKNTPCAEKRVFIGEGTCIATSSFRSLKLKAGDLEVWVECEYFCKGNTLRKVGDQGVFVIRRWVAQQKGLT</sequence>